<proteinExistence type="predicted"/>
<reference evidence="1" key="1">
    <citation type="submission" date="2016-04" db="EMBL/GenBank/DDBJ databases">
        <authorList>
            <person name="Evans L.H."/>
            <person name="Alamgir A."/>
            <person name="Owens N."/>
            <person name="Weber N.D."/>
            <person name="Virtaneva K."/>
            <person name="Barbian K."/>
            <person name="Babar A."/>
            <person name="Rosenke K."/>
        </authorList>
    </citation>
    <scope>NUCLEOTIDE SEQUENCE</scope>
    <source>
        <strain evidence="1">Nono1</strain>
    </source>
</reference>
<sequence length="78" mass="8894">MDPSTQETGKVTGTQDKDYNLIWFVEQCLSNVLRLENYIADAERTGDQELASFFRRAQAESRKGAEQGKELLGKRLLK</sequence>
<gene>
    <name evidence="1" type="ORF">BN4615_P6816</name>
</gene>
<dbReference type="RefSeq" id="WP_225266072.1">
    <property type="nucleotide sequence ID" value="NZ_CP084058.1"/>
</dbReference>
<protein>
    <submittedName>
        <fullName evidence="1">Uncharacterized protein</fullName>
    </submittedName>
</protein>
<name>A0A1M4EER1_9ACTN</name>
<organism evidence="1">
    <name type="scientific">Nonomuraea gerenzanensis</name>
    <dbReference type="NCBI Taxonomy" id="93944"/>
    <lineage>
        <taxon>Bacteria</taxon>
        <taxon>Bacillati</taxon>
        <taxon>Actinomycetota</taxon>
        <taxon>Actinomycetes</taxon>
        <taxon>Streptosporangiales</taxon>
        <taxon>Streptosporangiaceae</taxon>
        <taxon>Nonomuraea</taxon>
    </lineage>
</organism>
<evidence type="ECO:0000313" key="1">
    <source>
        <dbReference type="EMBL" id="SBO97300.1"/>
    </source>
</evidence>
<dbReference type="EMBL" id="LT559118">
    <property type="protein sequence ID" value="SBO97300.1"/>
    <property type="molecule type" value="Genomic_DNA"/>
</dbReference>
<accession>A0A1M4EER1</accession>
<dbReference type="AlphaFoldDB" id="A0A1M4EER1"/>